<sequence length="274" mass="30449">MAGSSLALALALVPAPRRPALALWLRWWHEVSRIPLSVQDPGVAETKLGWWRQELAEVAQGRARHPLMREWLALPTDDTATLPWAWWQQQLDGLTQLTQQTRWMDEASLQRHALQTTGNACSVAAHLLGAHSDAAIIAARTLGQGLRQAHMLARLGQDARAGWVMVGIDWLQAHDVRAHQLSRPEKPMPAGWAALLAALHQRARATLTQALAEVHALPSADRRALRPLVYLAHASLALADAVHASGETVLHQRILLTPLRKGWMAQQLRWGWLR</sequence>
<reference evidence="1 2" key="1">
    <citation type="submission" date="2019-03" db="EMBL/GenBank/DDBJ databases">
        <title>Genomic Encyclopedia of Type Strains, Phase IV (KMG-IV): sequencing the most valuable type-strain genomes for metagenomic binning, comparative biology and taxonomic classification.</title>
        <authorList>
            <person name="Goeker M."/>
        </authorList>
    </citation>
    <scope>NUCLEOTIDE SEQUENCE [LARGE SCALE GENOMIC DNA]</scope>
    <source>
        <strain evidence="1 2">DSM 11901</strain>
    </source>
</reference>
<keyword evidence="2" id="KW-1185">Reference proteome</keyword>
<dbReference type="InterPro" id="IPR008949">
    <property type="entry name" value="Isoprenoid_synthase_dom_sf"/>
</dbReference>
<name>A0A4R6R8H0_9BURK</name>
<dbReference type="Pfam" id="PF00494">
    <property type="entry name" value="SQS_PSY"/>
    <property type="match status" value="1"/>
</dbReference>
<comment type="caution">
    <text evidence="1">The sequence shown here is derived from an EMBL/GenBank/DDBJ whole genome shotgun (WGS) entry which is preliminary data.</text>
</comment>
<proteinExistence type="predicted"/>
<dbReference type="SUPFAM" id="SSF48576">
    <property type="entry name" value="Terpenoid synthases"/>
    <property type="match status" value="1"/>
</dbReference>
<keyword evidence="1" id="KW-0808">Transferase</keyword>
<dbReference type="AlphaFoldDB" id="A0A4R6R8H0"/>
<dbReference type="EMBL" id="SNXW01000006">
    <property type="protein sequence ID" value="TDP82174.1"/>
    <property type="molecule type" value="Genomic_DNA"/>
</dbReference>
<evidence type="ECO:0000313" key="2">
    <source>
        <dbReference type="Proteomes" id="UP000294593"/>
    </source>
</evidence>
<dbReference type="GO" id="GO:0016740">
    <property type="term" value="F:transferase activity"/>
    <property type="evidence" value="ECO:0007669"/>
    <property type="project" value="UniProtKB-KW"/>
</dbReference>
<dbReference type="InterPro" id="IPR002060">
    <property type="entry name" value="Squ/phyt_synthse"/>
</dbReference>
<protein>
    <submittedName>
        <fullName evidence="1">Farnesyl-diphosphate farnesyltransferase</fullName>
    </submittedName>
</protein>
<accession>A0A4R6R8H0</accession>
<dbReference type="Gene3D" id="1.10.600.10">
    <property type="entry name" value="Farnesyl Diphosphate Synthase"/>
    <property type="match status" value="1"/>
</dbReference>
<gene>
    <name evidence="1" type="ORF">EV672_106130</name>
</gene>
<organism evidence="1 2">
    <name type="scientific">Aquabacterium commune</name>
    <dbReference type="NCBI Taxonomy" id="70586"/>
    <lineage>
        <taxon>Bacteria</taxon>
        <taxon>Pseudomonadati</taxon>
        <taxon>Pseudomonadota</taxon>
        <taxon>Betaproteobacteria</taxon>
        <taxon>Burkholderiales</taxon>
        <taxon>Aquabacterium</taxon>
    </lineage>
</organism>
<evidence type="ECO:0000313" key="1">
    <source>
        <dbReference type="EMBL" id="TDP82174.1"/>
    </source>
</evidence>
<dbReference type="Proteomes" id="UP000294593">
    <property type="component" value="Unassembled WGS sequence"/>
</dbReference>